<keyword evidence="6" id="KW-0963">Cytoplasm</keyword>
<dbReference type="PROSITE" id="PS50002">
    <property type="entry name" value="SH3"/>
    <property type="match status" value="1"/>
</dbReference>
<dbReference type="FunFam" id="2.30.30.40:FF:000014">
    <property type="entry name" value="Kinase C and casein kinase substrate in neurons protein"/>
    <property type="match status" value="1"/>
</dbReference>
<comment type="subcellular location">
    <subcellularLocation>
        <location evidence="2">Cell membrane</location>
    </subcellularLocation>
    <subcellularLocation>
        <location evidence="3">Cytoplasm</location>
    </subcellularLocation>
    <subcellularLocation>
        <location evidence="1">Endomembrane system</location>
        <topology evidence="1">Peripheral membrane protein</topology>
    </subcellularLocation>
</comment>
<dbReference type="GO" id="GO:0005768">
    <property type="term" value="C:endosome"/>
    <property type="evidence" value="ECO:0007669"/>
    <property type="project" value="TreeGrafter"/>
</dbReference>
<dbReference type="CDD" id="cd11843">
    <property type="entry name" value="SH3_PACSIN"/>
    <property type="match status" value="1"/>
</dbReference>
<dbReference type="GO" id="GO:0030100">
    <property type="term" value="P:regulation of endocytosis"/>
    <property type="evidence" value="ECO:0007669"/>
    <property type="project" value="TreeGrafter"/>
</dbReference>
<dbReference type="SUPFAM" id="SSF103657">
    <property type="entry name" value="BAR/IMD domain-like"/>
    <property type="match status" value="1"/>
</dbReference>
<dbReference type="Pfam" id="PF00611">
    <property type="entry name" value="FCH"/>
    <property type="match status" value="1"/>
</dbReference>
<comment type="subunit">
    <text evidence="11">Homodimer. May form heterooligomers with other PACSINs. Interacts (via SH3 domain) with DNM1, SYNJ1 and WASL. Interacts with TRPV4.</text>
</comment>
<evidence type="ECO:0000313" key="17">
    <source>
        <dbReference type="Proteomes" id="UP000321570"/>
    </source>
</evidence>
<evidence type="ECO:0000256" key="10">
    <source>
        <dbReference type="ARBA" id="ARBA00055545"/>
    </source>
</evidence>
<evidence type="ECO:0000256" key="12">
    <source>
        <dbReference type="PROSITE-ProRule" id="PRU00192"/>
    </source>
</evidence>
<evidence type="ECO:0000259" key="15">
    <source>
        <dbReference type="PROSITE" id="PS51741"/>
    </source>
</evidence>
<dbReference type="InterPro" id="IPR027267">
    <property type="entry name" value="AH/BAR_dom_sf"/>
</dbReference>
<evidence type="ECO:0000256" key="2">
    <source>
        <dbReference type="ARBA" id="ARBA00004236"/>
    </source>
</evidence>
<evidence type="ECO:0000256" key="3">
    <source>
        <dbReference type="ARBA" id="ARBA00004496"/>
    </source>
</evidence>
<evidence type="ECO:0000256" key="6">
    <source>
        <dbReference type="ARBA" id="ARBA00022490"/>
    </source>
</evidence>
<dbReference type="SUPFAM" id="SSF50044">
    <property type="entry name" value="SH3-domain"/>
    <property type="match status" value="1"/>
</dbReference>
<keyword evidence="5" id="KW-1003">Cell membrane</keyword>
<evidence type="ECO:0000313" key="16">
    <source>
        <dbReference type="EMBL" id="VUZ39169.1"/>
    </source>
</evidence>
<dbReference type="SMART" id="SM00326">
    <property type="entry name" value="SH3"/>
    <property type="match status" value="1"/>
</dbReference>
<name>A0A564XWN1_HYMDI</name>
<evidence type="ECO:0000256" key="5">
    <source>
        <dbReference type="ARBA" id="ARBA00022475"/>
    </source>
</evidence>
<evidence type="ECO:0000256" key="8">
    <source>
        <dbReference type="ARBA" id="ARBA00023054"/>
    </source>
</evidence>
<dbReference type="FunFam" id="1.20.1270.60:FF:000009">
    <property type="entry name" value="Protein kinase C and casein kinase substrate in neurons 2"/>
    <property type="match status" value="1"/>
</dbReference>
<dbReference type="InterPro" id="IPR036028">
    <property type="entry name" value="SH3-like_dom_sf"/>
</dbReference>
<evidence type="ECO:0008006" key="18">
    <source>
        <dbReference type="Google" id="ProtNLM"/>
    </source>
</evidence>
<keyword evidence="8 13" id="KW-0175">Coiled coil</keyword>
<dbReference type="GO" id="GO:0005543">
    <property type="term" value="F:phospholipid binding"/>
    <property type="evidence" value="ECO:0007669"/>
    <property type="project" value="TreeGrafter"/>
</dbReference>
<evidence type="ECO:0000256" key="4">
    <source>
        <dbReference type="ARBA" id="ARBA00022443"/>
    </source>
</evidence>
<dbReference type="GO" id="GO:0097320">
    <property type="term" value="P:plasma membrane tubulation"/>
    <property type="evidence" value="ECO:0007669"/>
    <property type="project" value="TreeGrafter"/>
</dbReference>
<keyword evidence="4 12" id="KW-0728">SH3 domain</keyword>
<dbReference type="Pfam" id="PF14604">
    <property type="entry name" value="SH3_9"/>
    <property type="match status" value="1"/>
</dbReference>
<dbReference type="InterPro" id="IPR031160">
    <property type="entry name" value="F_BAR_dom"/>
</dbReference>
<dbReference type="InterPro" id="IPR001060">
    <property type="entry name" value="FCH_dom"/>
</dbReference>
<dbReference type="PANTHER" id="PTHR23065">
    <property type="entry name" value="PROLINE-SERINE-THREONINE PHOSPHATASE INTERACTING PROTEIN 1"/>
    <property type="match status" value="1"/>
</dbReference>
<evidence type="ECO:0000259" key="14">
    <source>
        <dbReference type="PROSITE" id="PS50002"/>
    </source>
</evidence>
<comment type="function">
    <text evidence="10">Plays a role in endocytosis and regulates internalization of plasma membrane proteins. Overexpression impairs internalization of SLC2A1/GLUT1 and TRPV4 and increases the levels of SLC2A1/GLUT1 and TRPV4 at the cell membrane. Inhibits the TRPV4 calcium channel activity.</text>
</comment>
<dbReference type="GO" id="GO:0007010">
    <property type="term" value="P:cytoskeleton organization"/>
    <property type="evidence" value="ECO:0007669"/>
    <property type="project" value="TreeGrafter"/>
</dbReference>
<dbReference type="Gene3D" id="1.20.1270.60">
    <property type="entry name" value="Arfaptin homology (AH) domain/BAR domain"/>
    <property type="match status" value="1"/>
</dbReference>
<organism evidence="16 17">
    <name type="scientific">Hymenolepis diminuta</name>
    <name type="common">Rat tapeworm</name>
    <dbReference type="NCBI Taxonomy" id="6216"/>
    <lineage>
        <taxon>Eukaryota</taxon>
        <taxon>Metazoa</taxon>
        <taxon>Spiralia</taxon>
        <taxon>Lophotrochozoa</taxon>
        <taxon>Platyhelminthes</taxon>
        <taxon>Cestoda</taxon>
        <taxon>Eucestoda</taxon>
        <taxon>Cyclophyllidea</taxon>
        <taxon>Hymenolepididae</taxon>
        <taxon>Hymenolepis</taxon>
    </lineage>
</organism>
<accession>A0A564XWN1</accession>
<evidence type="ECO:0000256" key="1">
    <source>
        <dbReference type="ARBA" id="ARBA00004184"/>
    </source>
</evidence>
<dbReference type="SMART" id="SM00055">
    <property type="entry name" value="FCH"/>
    <property type="match status" value="1"/>
</dbReference>
<proteinExistence type="predicted"/>
<dbReference type="PANTHER" id="PTHR23065:SF11">
    <property type="entry name" value="SYNDAPIN, ISOFORM C"/>
    <property type="match status" value="1"/>
</dbReference>
<dbReference type="GO" id="GO:0005886">
    <property type="term" value="C:plasma membrane"/>
    <property type="evidence" value="ECO:0007669"/>
    <property type="project" value="UniProtKB-SubCell"/>
</dbReference>
<feature type="domain" description="SH3" evidence="14">
    <location>
        <begin position="388"/>
        <end position="446"/>
    </location>
</feature>
<dbReference type="PROSITE" id="PS51741">
    <property type="entry name" value="F_BAR"/>
    <property type="match status" value="1"/>
</dbReference>
<keyword evidence="9" id="KW-0472">Membrane</keyword>
<dbReference type="AlphaFoldDB" id="A0A564XWN1"/>
<feature type="domain" description="F-BAR" evidence="15">
    <location>
        <begin position="12"/>
        <end position="283"/>
    </location>
</feature>
<sequence>MTMQSNESDADNATTVSFWEPNQYIRTVKRVDNANKLCSELSIMIQERSDIERAYAANLQKFASRLETFLKSGIEYGTGSNLISGLAKEARDTADLHSNIATDLINPVQTGIKNWQKENFHKSSISSSIKEVKSFDAEFENAQKTWYKNYKQVNKCKKEYFHACKAVRSLQVQVQNAKNEPFGTPEQLRRMEDKLKKATTEEEKTRKAYLDAISALNDVTPRYMDDMTQVFNKAQAFEKKRIEYFKQQVLAMQEVLDVSSKSNLPKIFAEMKDTISKVDADADLKKWSLLYGVDMPTNFPAFQEYSPELCALGKKGKSAVADTNSGVTLTSMKMISSPERPTNAGVTDTALTAGYNSLNGGTTSTVVQQPTAITENVALYPDLIDDGRPGVPIRALYDYVGVESDELSFKQGDLFEKLEDEDEQGWCKGRKDGRVGLYPANYVQVL</sequence>
<dbReference type="InterPro" id="IPR001452">
    <property type="entry name" value="SH3_domain"/>
</dbReference>
<dbReference type="Proteomes" id="UP000321570">
    <property type="component" value="Unassembled WGS sequence"/>
</dbReference>
<evidence type="ECO:0000256" key="9">
    <source>
        <dbReference type="ARBA" id="ARBA00023136"/>
    </source>
</evidence>
<dbReference type="PRINTS" id="PR00452">
    <property type="entry name" value="SH3DOMAIN"/>
</dbReference>
<keyword evidence="7" id="KW-0597">Phosphoprotein</keyword>
<evidence type="ECO:0000256" key="11">
    <source>
        <dbReference type="ARBA" id="ARBA00064966"/>
    </source>
</evidence>
<dbReference type="Gene3D" id="2.30.30.40">
    <property type="entry name" value="SH3 Domains"/>
    <property type="match status" value="1"/>
</dbReference>
<gene>
    <name evidence="16" type="ORF">WMSIL1_LOCUS511</name>
</gene>
<dbReference type="EMBL" id="CABIJS010000011">
    <property type="protein sequence ID" value="VUZ39169.1"/>
    <property type="molecule type" value="Genomic_DNA"/>
</dbReference>
<evidence type="ECO:0000256" key="13">
    <source>
        <dbReference type="PROSITE-ProRule" id="PRU01077"/>
    </source>
</evidence>
<evidence type="ECO:0000256" key="7">
    <source>
        <dbReference type="ARBA" id="ARBA00022553"/>
    </source>
</evidence>
<reference evidence="16 17" key="1">
    <citation type="submission" date="2019-07" db="EMBL/GenBank/DDBJ databases">
        <authorList>
            <person name="Jastrzebski P J."/>
            <person name="Paukszto L."/>
            <person name="Jastrzebski P J."/>
        </authorList>
    </citation>
    <scope>NUCLEOTIDE SEQUENCE [LARGE SCALE GENOMIC DNA]</scope>
    <source>
        <strain evidence="16 17">WMS-il1</strain>
    </source>
</reference>
<protein>
    <recommendedName>
        <fullName evidence="18">SH3 domain-containing protein</fullName>
    </recommendedName>
</protein>
<keyword evidence="17" id="KW-1185">Reference proteome</keyword>